<dbReference type="EMBL" id="JBEXIP010000113">
    <property type="protein sequence ID" value="MET8439256.1"/>
    <property type="molecule type" value="Genomic_DNA"/>
</dbReference>
<evidence type="ECO:0000313" key="1">
    <source>
        <dbReference type="EMBL" id="MET8439256.1"/>
    </source>
</evidence>
<evidence type="ECO:0000313" key="2">
    <source>
        <dbReference type="Proteomes" id="UP001550044"/>
    </source>
</evidence>
<gene>
    <name evidence="1" type="ORF">ABZV61_42830</name>
</gene>
<dbReference type="Proteomes" id="UP001550044">
    <property type="component" value="Unassembled WGS sequence"/>
</dbReference>
<dbReference type="RefSeq" id="WP_356713679.1">
    <property type="nucleotide sequence ID" value="NZ_JBEXIP010000113.1"/>
</dbReference>
<comment type="caution">
    <text evidence="1">The sequence shown here is derived from an EMBL/GenBank/DDBJ whole genome shotgun (WGS) entry which is preliminary data.</text>
</comment>
<keyword evidence="2" id="KW-1185">Reference proteome</keyword>
<sequence length="138" mass="14998">MTEEEFMTSENRPNPRFEEDMQFKRIAGPPRYNRVAQGPVQYVRVAADSGVVIGYVWANDEGEAAGWVTPPGLGAAEINAGAAWLRKLRDAKARDIAPTALLAELIRDTSDIQGSRVVPGSLAESTTLDELKELANKG</sequence>
<reference evidence="1 2" key="1">
    <citation type="submission" date="2024-06" db="EMBL/GenBank/DDBJ databases">
        <title>The Natural Products Discovery Center: Release of the First 8490 Sequenced Strains for Exploring Actinobacteria Biosynthetic Diversity.</title>
        <authorList>
            <person name="Kalkreuter E."/>
            <person name="Kautsar S.A."/>
            <person name="Yang D."/>
            <person name="Bader C.D."/>
            <person name="Teijaro C.N."/>
            <person name="Fluegel L."/>
            <person name="Davis C.M."/>
            <person name="Simpson J.R."/>
            <person name="Lauterbach L."/>
            <person name="Steele A.D."/>
            <person name="Gui C."/>
            <person name="Meng S."/>
            <person name="Li G."/>
            <person name="Viehrig K."/>
            <person name="Ye F."/>
            <person name="Su P."/>
            <person name="Kiefer A.F."/>
            <person name="Nichols A."/>
            <person name="Cepeda A.J."/>
            <person name="Yan W."/>
            <person name="Fan B."/>
            <person name="Jiang Y."/>
            <person name="Adhikari A."/>
            <person name="Zheng C.-J."/>
            <person name="Schuster L."/>
            <person name="Cowan T.M."/>
            <person name="Smanski M.J."/>
            <person name="Chevrette M.G."/>
            <person name="De Carvalho L.P.S."/>
            <person name="Shen B."/>
        </authorList>
    </citation>
    <scope>NUCLEOTIDE SEQUENCE [LARGE SCALE GENOMIC DNA]</scope>
    <source>
        <strain evidence="1 2">NPDC005137</strain>
    </source>
</reference>
<name>A0ABV2UN25_9ACTN</name>
<organism evidence="1 2">
    <name type="scientific">Streptomyces sp. 900116325</name>
    <dbReference type="NCBI Taxonomy" id="3154295"/>
    <lineage>
        <taxon>Bacteria</taxon>
        <taxon>Bacillati</taxon>
        <taxon>Actinomycetota</taxon>
        <taxon>Actinomycetes</taxon>
        <taxon>Kitasatosporales</taxon>
        <taxon>Streptomycetaceae</taxon>
        <taxon>Streptomyces</taxon>
    </lineage>
</organism>
<protein>
    <submittedName>
        <fullName evidence="1">Uncharacterized protein</fullName>
    </submittedName>
</protein>
<accession>A0ABV2UN25</accession>
<proteinExistence type="predicted"/>